<keyword evidence="7" id="KW-0547">Nucleotide-binding</keyword>
<dbReference type="InterPro" id="IPR000086">
    <property type="entry name" value="NUDIX_hydrolase_dom"/>
</dbReference>
<dbReference type="InterPro" id="IPR032828">
    <property type="entry name" value="PolyA_RNA-bd"/>
</dbReference>
<dbReference type="GO" id="GO:0008796">
    <property type="term" value="F:bis(5'-nucleosyl)-tetraphosphatase activity"/>
    <property type="evidence" value="ECO:0007669"/>
    <property type="project" value="InterPro"/>
</dbReference>
<evidence type="ECO:0000256" key="10">
    <source>
        <dbReference type="ARBA" id="ARBA00022884"/>
    </source>
</evidence>
<organism evidence="14">
    <name type="scientific">Leptotrichia mesophila</name>
    <dbReference type="NCBI Taxonomy" id="3239303"/>
    <lineage>
        <taxon>Bacteria</taxon>
        <taxon>Fusobacteriati</taxon>
        <taxon>Fusobacteriota</taxon>
        <taxon>Fusobacteriia</taxon>
        <taxon>Fusobacteriales</taxon>
        <taxon>Leptotrichiaceae</taxon>
        <taxon>Leptotrichia</taxon>
    </lineage>
</organism>
<dbReference type="EMBL" id="CP165646">
    <property type="protein sequence ID" value="XDU64097.1"/>
    <property type="molecule type" value="Genomic_DNA"/>
</dbReference>
<dbReference type="InterPro" id="IPR003607">
    <property type="entry name" value="HD/PDEase_dom"/>
</dbReference>
<evidence type="ECO:0000256" key="7">
    <source>
        <dbReference type="ARBA" id="ARBA00022741"/>
    </source>
</evidence>
<keyword evidence="8" id="KW-0378">Hydrolase</keyword>
<dbReference type="AlphaFoldDB" id="A0AB39V9Q4"/>
<evidence type="ECO:0000256" key="12">
    <source>
        <dbReference type="RuleBase" id="RU003953"/>
    </source>
</evidence>
<dbReference type="SUPFAM" id="SSF81891">
    <property type="entry name" value="Poly A polymerase C-terminal region-like"/>
    <property type="match status" value="1"/>
</dbReference>
<dbReference type="GO" id="GO:0046872">
    <property type="term" value="F:metal ion binding"/>
    <property type="evidence" value="ECO:0007669"/>
    <property type="project" value="UniProtKB-KW"/>
</dbReference>
<dbReference type="SUPFAM" id="SSF55811">
    <property type="entry name" value="Nudix"/>
    <property type="match status" value="1"/>
</dbReference>
<dbReference type="Gene3D" id="1.10.3090.10">
    <property type="entry name" value="cca-adding enzyme, domain 2"/>
    <property type="match status" value="1"/>
</dbReference>
<dbReference type="GO" id="GO:0000166">
    <property type="term" value="F:nucleotide binding"/>
    <property type="evidence" value="ECO:0007669"/>
    <property type="project" value="UniProtKB-KW"/>
</dbReference>
<dbReference type="SUPFAM" id="SSF81301">
    <property type="entry name" value="Nucleotidyltransferase"/>
    <property type="match status" value="1"/>
</dbReference>
<dbReference type="GO" id="GO:0000049">
    <property type="term" value="F:tRNA binding"/>
    <property type="evidence" value="ECO:0007669"/>
    <property type="project" value="TreeGrafter"/>
</dbReference>
<proteinExistence type="inferred from homology"/>
<dbReference type="GO" id="GO:0016779">
    <property type="term" value="F:nucleotidyltransferase activity"/>
    <property type="evidence" value="ECO:0007669"/>
    <property type="project" value="UniProtKB-KW"/>
</dbReference>
<keyword evidence="3 12" id="KW-0808">Transferase</keyword>
<evidence type="ECO:0000313" key="14">
    <source>
        <dbReference type="EMBL" id="XDU64097.1"/>
    </source>
</evidence>
<feature type="domain" description="Nudix hydrolase" evidence="13">
    <location>
        <begin position="451"/>
        <end position="576"/>
    </location>
</feature>
<dbReference type="KEGG" id="lmes:AB8B23_09160"/>
<protein>
    <recommendedName>
        <fullName evidence="2">Bis(5'-nucleosyl)-tetraphosphatase [asymmetrical]</fullName>
    </recommendedName>
    <alternativeName>
        <fullName evidence="11">Diadenosine 5',5'''-P1,P4-tetraphosphate asymmetrical hydrolase</fullName>
    </alternativeName>
</protein>
<dbReference type="Pfam" id="PF01743">
    <property type="entry name" value="PolyA_pol"/>
    <property type="match status" value="1"/>
</dbReference>
<dbReference type="InterPro" id="IPR032810">
    <property type="entry name" value="CCA-adding_enz_C"/>
</dbReference>
<dbReference type="InterPro" id="IPR003565">
    <property type="entry name" value="Tetra_PHTase"/>
</dbReference>
<dbReference type="Pfam" id="PF13735">
    <property type="entry name" value="tRNA_NucTran2_2"/>
    <property type="match status" value="1"/>
</dbReference>
<dbReference type="CDD" id="cd00077">
    <property type="entry name" value="HDc"/>
    <property type="match status" value="1"/>
</dbReference>
<comment type="similarity">
    <text evidence="12">Belongs to the tRNA nucleotidyltransferase/poly(A) polymerase family.</text>
</comment>
<dbReference type="GO" id="GO:0008033">
    <property type="term" value="P:tRNA processing"/>
    <property type="evidence" value="ECO:0007669"/>
    <property type="project" value="UniProtKB-KW"/>
</dbReference>
<evidence type="ECO:0000256" key="8">
    <source>
        <dbReference type="ARBA" id="ARBA00022801"/>
    </source>
</evidence>
<evidence type="ECO:0000256" key="1">
    <source>
        <dbReference type="ARBA" id="ARBA00001946"/>
    </source>
</evidence>
<dbReference type="Pfam" id="PF12627">
    <property type="entry name" value="PolyA_pol_RNAbd"/>
    <property type="match status" value="1"/>
</dbReference>
<dbReference type="Pfam" id="PF00293">
    <property type="entry name" value="NUDIX"/>
    <property type="match status" value="1"/>
</dbReference>
<name>A0AB39V9Q4_9FUSO</name>
<evidence type="ECO:0000256" key="6">
    <source>
        <dbReference type="ARBA" id="ARBA00022723"/>
    </source>
</evidence>
<dbReference type="Gene3D" id="3.90.79.10">
    <property type="entry name" value="Nucleoside Triphosphate Pyrophosphohydrolase"/>
    <property type="match status" value="1"/>
</dbReference>
<dbReference type="PROSITE" id="PS51462">
    <property type="entry name" value="NUDIX"/>
    <property type="match status" value="1"/>
</dbReference>
<evidence type="ECO:0000259" key="13">
    <source>
        <dbReference type="PROSITE" id="PS51462"/>
    </source>
</evidence>
<dbReference type="Gene3D" id="1.10.246.80">
    <property type="match status" value="1"/>
</dbReference>
<keyword evidence="10 12" id="KW-0694">RNA-binding</keyword>
<reference evidence="14" key="1">
    <citation type="submission" date="2024-07" db="EMBL/GenBank/DDBJ databases">
        <authorList>
            <person name="Li X.-J."/>
            <person name="Wang X."/>
        </authorList>
    </citation>
    <scope>NUCLEOTIDE SEQUENCE</scope>
    <source>
        <strain evidence="14">HSP-342</strain>
    </source>
</reference>
<dbReference type="InterPro" id="IPR043519">
    <property type="entry name" value="NT_sf"/>
</dbReference>
<sequence>MRFDLDDDVKFILEQLNKNGTGFLVGGAVRDKILNKDPGDYDFATDIGYSELKRIFADYSPKEMGAHFGILMINVNGKSYEIAKFRKETGVYNSRYPKEIKFVKTIEEDLARRDFTINSLAYSKQTGIVDLYGGRQDIRRKVIRFVGKPKIRIEEDALRILRAFRFVSKLGFNLDKKTSEAIYKKRKFLTKISKERIFDELSKILMGKYSKKAFIEMKKLRVLEIIIPEFRYAYNFNQNNPHHPDDLFNHIIKVIHLCDYDLITRFAALFHDLGKINVKIIDAKGIFHFYGHEKESALIAEEELRQLKASNDFTNSVKKIVRNHMLIYQDVSDKTLKKLIIEMEEKNLKRLFNLFYADLNSKEISRKKENEKILQNFWDKIENIKKQGKIPQFNDLDITGIDLINLKFSNREIGEVKNKLYELVLGDEIENEKEALLKYIVKHYNLNDKFEYENSCGAIVFNENTEKILLVKMHNGNWGFPKGHIENNETKEETAIREVHEETNVNIKIIPNFEREIKYIPNEKTIKKVTIFAGITQDEEVKIDTFEIEDFQWCTYEEALKLVTYKLQKDVLEKARKVFVKSKIG</sequence>
<evidence type="ECO:0000256" key="2">
    <source>
        <dbReference type="ARBA" id="ARBA00018911"/>
    </source>
</evidence>
<dbReference type="CDD" id="cd05398">
    <property type="entry name" value="NT_ClassII-CCAase"/>
    <property type="match status" value="1"/>
</dbReference>
<accession>A0AB39V9Q4</accession>
<comment type="cofactor">
    <cofactor evidence="1">
        <name>Mg(2+)</name>
        <dbReference type="ChEBI" id="CHEBI:18420"/>
    </cofactor>
</comment>
<dbReference type="CDD" id="cd03428">
    <property type="entry name" value="NUDIX_Ap4A_Nudt2"/>
    <property type="match status" value="1"/>
</dbReference>
<keyword evidence="5" id="KW-0548">Nucleotidyltransferase</keyword>
<evidence type="ECO:0000256" key="9">
    <source>
        <dbReference type="ARBA" id="ARBA00022842"/>
    </source>
</evidence>
<dbReference type="PANTHER" id="PTHR46173">
    <property type="entry name" value="CCA TRNA NUCLEOTIDYLTRANSFERASE 1, MITOCHONDRIAL"/>
    <property type="match status" value="1"/>
</dbReference>
<dbReference type="InterPro" id="IPR020084">
    <property type="entry name" value="NUDIX_hydrolase_CS"/>
</dbReference>
<evidence type="ECO:0000256" key="4">
    <source>
        <dbReference type="ARBA" id="ARBA00022694"/>
    </source>
</evidence>
<dbReference type="RefSeq" id="WP_369712493.1">
    <property type="nucleotide sequence ID" value="NZ_CP165646.1"/>
</dbReference>
<gene>
    <name evidence="14" type="ORF">AB8B23_09160</name>
</gene>
<keyword evidence="9" id="KW-0460">Magnesium</keyword>
<dbReference type="Gene3D" id="3.30.460.10">
    <property type="entry name" value="Beta Polymerase, domain 2"/>
    <property type="match status" value="1"/>
</dbReference>
<dbReference type="InterPro" id="IPR050264">
    <property type="entry name" value="Bact_CCA-adding_enz_type3_sf"/>
</dbReference>
<dbReference type="InterPro" id="IPR015797">
    <property type="entry name" value="NUDIX_hydrolase-like_dom_sf"/>
</dbReference>
<dbReference type="PROSITE" id="PS00893">
    <property type="entry name" value="NUDIX_BOX"/>
    <property type="match status" value="1"/>
</dbReference>
<evidence type="ECO:0000256" key="3">
    <source>
        <dbReference type="ARBA" id="ARBA00022679"/>
    </source>
</evidence>
<evidence type="ECO:0000256" key="5">
    <source>
        <dbReference type="ARBA" id="ARBA00022695"/>
    </source>
</evidence>
<evidence type="ECO:0000256" key="11">
    <source>
        <dbReference type="ARBA" id="ARBA00032644"/>
    </source>
</evidence>
<keyword evidence="4" id="KW-0819">tRNA processing</keyword>
<dbReference type="PANTHER" id="PTHR46173:SF1">
    <property type="entry name" value="CCA TRNA NUCLEOTIDYLTRANSFERASE 1, MITOCHONDRIAL"/>
    <property type="match status" value="1"/>
</dbReference>
<keyword evidence="6" id="KW-0479">Metal-binding</keyword>
<dbReference type="InterPro" id="IPR002646">
    <property type="entry name" value="PolA_pol_head_dom"/>
</dbReference>